<dbReference type="Pfam" id="PF14420">
    <property type="entry name" value="Clr5"/>
    <property type="match status" value="1"/>
</dbReference>
<keyword evidence="4" id="KW-1185">Reference proteome</keyword>
<evidence type="ECO:0000259" key="2">
    <source>
        <dbReference type="Pfam" id="PF14420"/>
    </source>
</evidence>
<dbReference type="PANTHER" id="PTHR38788">
    <property type="entry name" value="CLR5 DOMAIN-CONTAINING PROTEIN"/>
    <property type="match status" value="1"/>
</dbReference>
<name>A0A2J6R3D0_HYAVF</name>
<feature type="region of interest" description="Disordered" evidence="1">
    <location>
        <begin position="144"/>
        <end position="168"/>
    </location>
</feature>
<dbReference type="InterPro" id="IPR025676">
    <property type="entry name" value="Clr5_dom"/>
</dbReference>
<feature type="region of interest" description="Disordered" evidence="1">
    <location>
        <begin position="227"/>
        <end position="275"/>
    </location>
</feature>
<gene>
    <name evidence="3" type="ORF">L207DRAFT_639742</name>
</gene>
<dbReference type="AlphaFoldDB" id="A0A2J6R3D0"/>
<feature type="region of interest" description="Disordered" evidence="1">
    <location>
        <begin position="1"/>
        <end position="25"/>
    </location>
</feature>
<feature type="domain" description="Clr5" evidence="2">
    <location>
        <begin position="37"/>
        <end position="89"/>
    </location>
</feature>
<dbReference type="PANTHER" id="PTHR38788:SF3">
    <property type="entry name" value="CLR5 DOMAIN-CONTAINING PROTEIN"/>
    <property type="match status" value="1"/>
</dbReference>
<reference evidence="3 4" key="1">
    <citation type="submission" date="2016-04" db="EMBL/GenBank/DDBJ databases">
        <title>A degradative enzymes factory behind the ericoid mycorrhizal symbiosis.</title>
        <authorList>
            <consortium name="DOE Joint Genome Institute"/>
            <person name="Martino E."/>
            <person name="Morin E."/>
            <person name="Grelet G."/>
            <person name="Kuo A."/>
            <person name="Kohler A."/>
            <person name="Daghino S."/>
            <person name="Barry K."/>
            <person name="Choi C."/>
            <person name="Cichocki N."/>
            <person name="Clum A."/>
            <person name="Copeland A."/>
            <person name="Hainaut M."/>
            <person name="Haridas S."/>
            <person name="Labutti K."/>
            <person name="Lindquist E."/>
            <person name="Lipzen A."/>
            <person name="Khouja H.-R."/>
            <person name="Murat C."/>
            <person name="Ohm R."/>
            <person name="Olson A."/>
            <person name="Spatafora J."/>
            <person name="Veneault-Fourrey C."/>
            <person name="Henrissat B."/>
            <person name="Grigoriev I."/>
            <person name="Martin F."/>
            <person name="Perotto S."/>
        </authorList>
    </citation>
    <scope>NUCLEOTIDE SEQUENCE [LARGE SCALE GENOMIC DNA]</scope>
    <source>
        <strain evidence="3 4">F</strain>
    </source>
</reference>
<dbReference type="Proteomes" id="UP000235786">
    <property type="component" value="Unassembled WGS sequence"/>
</dbReference>
<dbReference type="EMBL" id="KZ613957">
    <property type="protein sequence ID" value="PMD33003.1"/>
    <property type="molecule type" value="Genomic_DNA"/>
</dbReference>
<sequence>MSYHSTNEAQDEMEKPPPPALIRNPNLKTTYDRALNNEKLESMKEHIHHMYMIEDRSLKEVMDAIAQSHKFIASVHQYERKIKNWGFIKKLSSSDFAFIVATTEKRLTEGKRTIFCYGDHEISPKRIEQYQKWQKRKIRKDGGYPTIKKPPRISFHTPPRFESPEPLSSSHMFEKQNITHPTGLVACSPTRQPQEILTDDYVVGLLLKEANGNEEVTHTYEENMQVTEVSTQDTHAREAACHHGFSPPCPGSPAVSPSPSLSENRSLSDDLPENQGILVKGNVPFTESGYKSAPNLENSPSSLPILEKSPSSFSVDLSAAEGSRCDNDAKTTYSIGTTVNPGYARKYIIELCDDIYSKLRQSVNAANRSALTKTLPELIKALAMKLCHDSPSKTSQMNCETMYFIHKRHKEIARQLEALFNLEGEDEPDRDRGHLEDMSVFDKMNMWIRKAGQENSVHPNTELFEGVQDEAEDPTNERNLSTYYKNILDSPAYEWFLENMAKESILKLETPRPRIRQQILDQLPTGTISKRRTPKFYEIIFELEWQHDMELGLQHELLVESQRQTQPSIVMTGSPWKAQGLSMKHYLAQTWPMTGLQLLDALEQAIINRAKHACVSLPGNTHLESRILSSQLIVTATGPAYFIADCGE</sequence>
<feature type="compositionally biased region" description="Polar residues" evidence="1">
    <location>
        <begin position="255"/>
        <end position="265"/>
    </location>
</feature>
<protein>
    <recommendedName>
        <fullName evidence="2">Clr5 domain-containing protein</fullName>
    </recommendedName>
</protein>
<evidence type="ECO:0000313" key="3">
    <source>
        <dbReference type="EMBL" id="PMD33003.1"/>
    </source>
</evidence>
<organism evidence="3 4">
    <name type="scientific">Hyaloscypha variabilis (strain UAMH 11265 / GT02V1 / F)</name>
    <name type="common">Meliniomyces variabilis</name>
    <dbReference type="NCBI Taxonomy" id="1149755"/>
    <lineage>
        <taxon>Eukaryota</taxon>
        <taxon>Fungi</taxon>
        <taxon>Dikarya</taxon>
        <taxon>Ascomycota</taxon>
        <taxon>Pezizomycotina</taxon>
        <taxon>Leotiomycetes</taxon>
        <taxon>Helotiales</taxon>
        <taxon>Hyaloscyphaceae</taxon>
        <taxon>Hyaloscypha</taxon>
        <taxon>Hyaloscypha variabilis</taxon>
    </lineage>
</organism>
<evidence type="ECO:0000313" key="4">
    <source>
        <dbReference type="Proteomes" id="UP000235786"/>
    </source>
</evidence>
<dbReference type="OrthoDB" id="3563071at2759"/>
<proteinExistence type="predicted"/>
<evidence type="ECO:0000256" key="1">
    <source>
        <dbReference type="SAM" id="MobiDB-lite"/>
    </source>
</evidence>
<accession>A0A2J6R3D0</accession>
<dbReference type="STRING" id="1149755.A0A2J6R3D0"/>